<evidence type="ECO:0000313" key="2">
    <source>
        <dbReference type="EMBL" id="RWX03666.1"/>
    </source>
</evidence>
<sequence length="168" mass="19306">MNSSVILNIFRFILLLALQVVVFNRIDLFGFINPYPYILYILLYPVNGNRAGLLISSFFLGLTMDMFLNSGGSHAVACVTLAYLRSTFFKFSFGVSYEYQTVKINDRLSPERFSFILISVVTHHLILYLLEVFRFSLILDVLLRTLLTTIFTLILCIIIIYLIKPGKQ</sequence>
<keyword evidence="1" id="KW-1133">Transmembrane helix</keyword>
<organism evidence="2 3">
    <name type="scientific">Flavobacterium cerinum</name>
    <dbReference type="NCBI Taxonomy" id="2502784"/>
    <lineage>
        <taxon>Bacteria</taxon>
        <taxon>Pseudomonadati</taxon>
        <taxon>Bacteroidota</taxon>
        <taxon>Flavobacteriia</taxon>
        <taxon>Flavobacteriales</taxon>
        <taxon>Flavobacteriaceae</taxon>
        <taxon>Flavobacterium</taxon>
    </lineage>
</organism>
<feature type="transmembrane region" description="Helical" evidence="1">
    <location>
        <begin position="6"/>
        <end position="26"/>
    </location>
</feature>
<name>A0A444HFC2_9FLAO</name>
<evidence type="ECO:0000256" key="1">
    <source>
        <dbReference type="SAM" id="Phobius"/>
    </source>
</evidence>
<dbReference type="RefSeq" id="WP_128388221.1">
    <property type="nucleotide sequence ID" value="NZ_SBII01000001.1"/>
</dbReference>
<protein>
    <submittedName>
        <fullName evidence="2">Rod shape-determining protein MreD</fullName>
    </submittedName>
</protein>
<keyword evidence="1" id="KW-0472">Membrane</keyword>
<keyword evidence="1" id="KW-0812">Transmembrane</keyword>
<reference evidence="2 3" key="1">
    <citation type="submission" date="2019-01" db="EMBL/GenBank/DDBJ databases">
        <title>Flavobacterium sp. nov.,isolated from freshwater.</title>
        <authorList>
            <person name="Zhang R."/>
            <person name="Du Z.-J."/>
        </authorList>
    </citation>
    <scope>NUCLEOTIDE SEQUENCE [LARGE SCALE GENOMIC DNA]</scope>
    <source>
        <strain evidence="2 3">1E403</strain>
    </source>
</reference>
<dbReference type="EMBL" id="SBII01000001">
    <property type="protein sequence ID" value="RWX03666.1"/>
    <property type="molecule type" value="Genomic_DNA"/>
</dbReference>
<dbReference type="AlphaFoldDB" id="A0A444HFC2"/>
<feature type="transmembrane region" description="Helical" evidence="1">
    <location>
        <begin position="66"/>
        <end position="84"/>
    </location>
</feature>
<dbReference type="OrthoDB" id="1132160at2"/>
<feature type="transmembrane region" description="Helical" evidence="1">
    <location>
        <begin position="113"/>
        <end position="130"/>
    </location>
</feature>
<keyword evidence="3" id="KW-1185">Reference proteome</keyword>
<feature type="transmembrane region" description="Helical" evidence="1">
    <location>
        <begin position="142"/>
        <end position="163"/>
    </location>
</feature>
<gene>
    <name evidence="2" type="ORF">EPI11_01700</name>
</gene>
<accession>A0A444HFC2</accession>
<feature type="transmembrane region" description="Helical" evidence="1">
    <location>
        <begin position="38"/>
        <end position="60"/>
    </location>
</feature>
<dbReference type="Proteomes" id="UP000287527">
    <property type="component" value="Unassembled WGS sequence"/>
</dbReference>
<proteinExistence type="predicted"/>
<comment type="caution">
    <text evidence="2">The sequence shown here is derived from an EMBL/GenBank/DDBJ whole genome shotgun (WGS) entry which is preliminary data.</text>
</comment>
<evidence type="ECO:0000313" key="3">
    <source>
        <dbReference type="Proteomes" id="UP000287527"/>
    </source>
</evidence>